<proteinExistence type="predicted"/>
<name>A0A146JXV6_9EUKA</name>
<dbReference type="AlphaFoldDB" id="A0A146JXV6"/>
<dbReference type="EMBL" id="GDID01007568">
    <property type="protein sequence ID" value="JAP89038.1"/>
    <property type="molecule type" value="Transcribed_RNA"/>
</dbReference>
<sequence length="332" mass="39198">MQQQNNFKFEPQTGKLFVCGQQFNFELIPEKIRIQVECIIANDLKCLTEDITIFRRLKYLILPNIELFEEFQYYMPSLYLVFAPKARQFRPFLCYNETLRYLCTSNKVKFCKRSCVNMTVKLLKIHEADKYAFTSVTAQRVIIFRDSKILADGLGKQLKAIKIQDESENFQFKKLFNNIGQAVFYKATEEQLQKFGLKNKAYKHSIHNKDRNRIFVVDNEIEYCCGTLTIHSQNLTKTHKDAIKQLEGDIDEILAPNLISAEFLKNLNPEFIQKMQIPNVVQLPDQFESVQFLVLNKLNQIQKYQFNQFYLLKNVELLNLECDLNENFHNCF</sequence>
<gene>
    <name evidence="1" type="ORF">TPC1_31467</name>
</gene>
<protein>
    <recommendedName>
        <fullName evidence="2">Leucine rich repeats-containing protein</fullName>
    </recommendedName>
</protein>
<evidence type="ECO:0000313" key="1">
    <source>
        <dbReference type="EMBL" id="JAP89038.1"/>
    </source>
</evidence>
<organism evidence="1">
    <name type="scientific">Trepomonas sp. PC1</name>
    <dbReference type="NCBI Taxonomy" id="1076344"/>
    <lineage>
        <taxon>Eukaryota</taxon>
        <taxon>Metamonada</taxon>
        <taxon>Diplomonadida</taxon>
        <taxon>Hexamitidae</taxon>
        <taxon>Hexamitinae</taxon>
        <taxon>Trepomonas</taxon>
    </lineage>
</organism>
<accession>A0A146JXV6</accession>
<reference evidence="1" key="1">
    <citation type="submission" date="2015-07" db="EMBL/GenBank/DDBJ databases">
        <title>Adaptation to a free-living lifestyle via gene acquisitions in the diplomonad Trepomonas sp. PC1.</title>
        <authorList>
            <person name="Xu F."/>
            <person name="Jerlstrom-Hultqvist J."/>
            <person name="Kolisko M."/>
            <person name="Simpson A.G.B."/>
            <person name="Roger A.J."/>
            <person name="Svard S.G."/>
            <person name="Andersson J.O."/>
        </authorList>
    </citation>
    <scope>NUCLEOTIDE SEQUENCE</scope>
    <source>
        <strain evidence="1">PC1</strain>
    </source>
</reference>
<evidence type="ECO:0008006" key="2">
    <source>
        <dbReference type="Google" id="ProtNLM"/>
    </source>
</evidence>
<feature type="non-terminal residue" evidence="1">
    <location>
        <position position="332"/>
    </location>
</feature>